<keyword evidence="2" id="KW-0808">Transferase</keyword>
<name>A0ABU9DAZ4_9PROT</name>
<dbReference type="EC" id="2.5.1.18" evidence="1"/>
<feature type="domain" description="GST N-terminal" evidence="4">
    <location>
        <begin position="1"/>
        <end position="79"/>
    </location>
</feature>
<dbReference type="SUPFAM" id="SSF47616">
    <property type="entry name" value="GST C-terminal domain-like"/>
    <property type="match status" value="1"/>
</dbReference>
<protein>
    <recommendedName>
        <fullName evidence="1">glutathione transferase</fullName>
        <ecNumber evidence="1">2.5.1.18</ecNumber>
    </recommendedName>
</protein>
<gene>
    <name evidence="6" type="ORF">WOB96_09550</name>
</gene>
<evidence type="ECO:0000313" key="6">
    <source>
        <dbReference type="EMBL" id="MEK8090012.1"/>
    </source>
</evidence>
<evidence type="ECO:0000256" key="2">
    <source>
        <dbReference type="ARBA" id="ARBA00022679"/>
    </source>
</evidence>
<feature type="domain" description="GST C-terminal" evidence="5">
    <location>
        <begin position="83"/>
        <end position="201"/>
    </location>
</feature>
<dbReference type="SFLD" id="SFLDG01152">
    <property type="entry name" value="Main.3:_Omega-_and_Tau-like"/>
    <property type="match status" value="1"/>
</dbReference>
<evidence type="ECO:0000313" key="7">
    <source>
        <dbReference type="Proteomes" id="UP001446205"/>
    </source>
</evidence>
<dbReference type="SFLD" id="SFLDG00358">
    <property type="entry name" value="Main_(cytGST)"/>
    <property type="match status" value="1"/>
</dbReference>
<dbReference type="Pfam" id="PF13410">
    <property type="entry name" value="GST_C_2"/>
    <property type="match status" value="1"/>
</dbReference>
<evidence type="ECO:0000256" key="1">
    <source>
        <dbReference type="ARBA" id="ARBA00012452"/>
    </source>
</evidence>
<dbReference type="Proteomes" id="UP001446205">
    <property type="component" value="Unassembled WGS sequence"/>
</dbReference>
<dbReference type="PROSITE" id="PS50405">
    <property type="entry name" value="GST_CTER"/>
    <property type="match status" value="1"/>
</dbReference>
<dbReference type="SUPFAM" id="SSF52833">
    <property type="entry name" value="Thioredoxin-like"/>
    <property type="match status" value="1"/>
</dbReference>
<dbReference type="InterPro" id="IPR036249">
    <property type="entry name" value="Thioredoxin-like_sf"/>
</dbReference>
<dbReference type="PANTHER" id="PTHR43968">
    <property type="match status" value="1"/>
</dbReference>
<keyword evidence="7" id="KW-1185">Reference proteome</keyword>
<proteinExistence type="predicted"/>
<dbReference type="PROSITE" id="PS50404">
    <property type="entry name" value="GST_NTER"/>
    <property type="match status" value="1"/>
</dbReference>
<dbReference type="EMBL" id="JBBPCO010000008">
    <property type="protein sequence ID" value="MEK8090012.1"/>
    <property type="molecule type" value="Genomic_DNA"/>
</dbReference>
<dbReference type="InterPro" id="IPR010987">
    <property type="entry name" value="Glutathione-S-Trfase_C-like"/>
</dbReference>
<dbReference type="Gene3D" id="3.40.30.10">
    <property type="entry name" value="Glutaredoxin"/>
    <property type="match status" value="1"/>
</dbReference>
<evidence type="ECO:0000259" key="4">
    <source>
        <dbReference type="PROSITE" id="PS50404"/>
    </source>
</evidence>
<dbReference type="InterPro" id="IPR004045">
    <property type="entry name" value="Glutathione_S-Trfase_N"/>
</dbReference>
<comment type="catalytic activity">
    <reaction evidence="3">
        <text>RX + glutathione = an S-substituted glutathione + a halide anion + H(+)</text>
        <dbReference type="Rhea" id="RHEA:16437"/>
        <dbReference type="ChEBI" id="CHEBI:15378"/>
        <dbReference type="ChEBI" id="CHEBI:16042"/>
        <dbReference type="ChEBI" id="CHEBI:17792"/>
        <dbReference type="ChEBI" id="CHEBI:57925"/>
        <dbReference type="ChEBI" id="CHEBI:90779"/>
        <dbReference type="EC" id="2.5.1.18"/>
    </reaction>
</comment>
<dbReference type="InterPro" id="IPR050983">
    <property type="entry name" value="GST_Omega/HSP26"/>
</dbReference>
<dbReference type="PANTHER" id="PTHR43968:SF6">
    <property type="entry name" value="GLUTATHIONE S-TRANSFERASE OMEGA"/>
    <property type="match status" value="1"/>
</dbReference>
<evidence type="ECO:0000256" key="3">
    <source>
        <dbReference type="ARBA" id="ARBA00047960"/>
    </source>
</evidence>
<evidence type="ECO:0000259" key="5">
    <source>
        <dbReference type="PROSITE" id="PS50405"/>
    </source>
</evidence>
<dbReference type="SFLD" id="SFLDS00019">
    <property type="entry name" value="Glutathione_Transferase_(cytos"/>
    <property type="match status" value="1"/>
</dbReference>
<dbReference type="Gene3D" id="1.20.1050.10">
    <property type="match status" value="1"/>
</dbReference>
<accession>A0ABU9DAZ4</accession>
<sequence length="213" mass="24314">MNLELISFPLCPFVQRSMVTLLHKGVDFRVTYIDLDNKPEWFLEISPTGKVPVLRVESTVLFESAVINEYIDEVTEPRLHPADPLTRASHRAWIEYGSSLLVDQFNLMLARDSEGLNAMAERFFKRLQMLESQLVGPFFQGPDFSLVDAAFAPLFQRLEIMQRLHPSLGWTDLPRLQAWSQALLALSAVQQSVPQDFDAQFAAYLRRKGSCLI</sequence>
<organism evidence="6 7">
    <name type="scientific">Thermithiobacillus plumbiphilus</name>
    <dbReference type="NCBI Taxonomy" id="1729899"/>
    <lineage>
        <taxon>Bacteria</taxon>
        <taxon>Pseudomonadati</taxon>
        <taxon>Pseudomonadota</taxon>
        <taxon>Acidithiobacillia</taxon>
        <taxon>Acidithiobacillales</taxon>
        <taxon>Thermithiobacillaceae</taxon>
        <taxon>Thermithiobacillus</taxon>
    </lineage>
</organism>
<dbReference type="InterPro" id="IPR045073">
    <property type="entry name" value="Omega/Tau-like"/>
</dbReference>
<reference evidence="6 7" key="1">
    <citation type="submission" date="2024-04" db="EMBL/GenBank/DDBJ databases">
        <authorList>
            <person name="Abashina T."/>
            <person name="Shaikin A."/>
        </authorList>
    </citation>
    <scope>NUCLEOTIDE SEQUENCE [LARGE SCALE GENOMIC DNA]</scope>
    <source>
        <strain evidence="6 7">AAFK</strain>
    </source>
</reference>
<comment type="caution">
    <text evidence="6">The sequence shown here is derived from an EMBL/GenBank/DDBJ whole genome shotgun (WGS) entry which is preliminary data.</text>
</comment>
<dbReference type="RefSeq" id="WP_341371068.1">
    <property type="nucleotide sequence ID" value="NZ_JBBPCO010000008.1"/>
</dbReference>
<dbReference type="InterPro" id="IPR036282">
    <property type="entry name" value="Glutathione-S-Trfase_C_sf"/>
</dbReference>
<dbReference type="InterPro" id="IPR040079">
    <property type="entry name" value="Glutathione_S-Trfase"/>
</dbReference>
<dbReference type="Pfam" id="PF13409">
    <property type="entry name" value="GST_N_2"/>
    <property type="match status" value="1"/>
</dbReference>